<name>A0A166VUU5_9AGAM</name>
<protein>
    <submittedName>
        <fullName evidence="1">Uncharacterized protein</fullName>
    </submittedName>
</protein>
<dbReference type="Proteomes" id="UP000076532">
    <property type="component" value="Unassembled WGS sequence"/>
</dbReference>
<dbReference type="OrthoDB" id="163438at2759"/>
<dbReference type="AlphaFoldDB" id="A0A166VUU5"/>
<proteinExistence type="predicted"/>
<reference evidence="1 2" key="1">
    <citation type="journal article" date="2016" name="Mol. Biol. Evol.">
        <title>Comparative Genomics of Early-Diverging Mushroom-Forming Fungi Provides Insights into the Origins of Lignocellulose Decay Capabilities.</title>
        <authorList>
            <person name="Nagy L.G."/>
            <person name="Riley R."/>
            <person name="Tritt A."/>
            <person name="Adam C."/>
            <person name="Daum C."/>
            <person name="Floudas D."/>
            <person name="Sun H."/>
            <person name="Yadav J.S."/>
            <person name="Pangilinan J."/>
            <person name="Larsson K.H."/>
            <person name="Matsuura K."/>
            <person name="Barry K."/>
            <person name="Labutti K."/>
            <person name="Kuo R."/>
            <person name="Ohm R.A."/>
            <person name="Bhattacharya S.S."/>
            <person name="Shirouzu T."/>
            <person name="Yoshinaga Y."/>
            <person name="Martin F.M."/>
            <person name="Grigoriev I.V."/>
            <person name="Hibbett D.S."/>
        </authorList>
    </citation>
    <scope>NUCLEOTIDE SEQUENCE [LARGE SCALE GENOMIC DNA]</scope>
    <source>
        <strain evidence="1 2">CBS 109695</strain>
    </source>
</reference>
<keyword evidence="2" id="KW-1185">Reference proteome</keyword>
<sequence>MSQIMISASSIDVRALDDSPELSKRQTLTHLFVLKIDGTRVLESAKVPHKSLEWKEQKQFRFTPSSNISIVIYRKSRALGWRRRVLVAEYKGAAQELVDISGTSRIAVKFDLVFESHADFMKAVDNEILQLAKVKGAGAAQTAATIGEKIGTVLEAIVPVLDSFASRSWKILQQSHPVLNGAWMVLSSAYKVRVV</sequence>
<organism evidence="1 2">
    <name type="scientific">Athelia psychrophila</name>
    <dbReference type="NCBI Taxonomy" id="1759441"/>
    <lineage>
        <taxon>Eukaryota</taxon>
        <taxon>Fungi</taxon>
        <taxon>Dikarya</taxon>
        <taxon>Basidiomycota</taxon>
        <taxon>Agaricomycotina</taxon>
        <taxon>Agaricomycetes</taxon>
        <taxon>Agaricomycetidae</taxon>
        <taxon>Atheliales</taxon>
        <taxon>Atheliaceae</taxon>
        <taxon>Athelia</taxon>
    </lineage>
</organism>
<accession>A0A166VUU5</accession>
<evidence type="ECO:0000313" key="1">
    <source>
        <dbReference type="EMBL" id="KZP33086.1"/>
    </source>
</evidence>
<dbReference type="EMBL" id="KV417483">
    <property type="protein sequence ID" value="KZP33086.1"/>
    <property type="molecule type" value="Genomic_DNA"/>
</dbReference>
<gene>
    <name evidence="1" type="ORF">FIBSPDRAFT_924658</name>
</gene>
<evidence type="ECO:0000313" key="2">
    <source>
        <dbReference type="Proteomes" id="UP000076532"/>
    </source>
</evidence>